<accession>A0ABQ4EEH5</accession>
<dbReference type="RefSeq" id="WP_203871423.1">
    <property type="nucleotide sequence ID" value="NZ_BONW01000051.1"/>
</dbReference>
<organism evidence="1 2">
    <name type="scientific">Plantactinospora endophytica</name>
    <dbReference type="NCBI Taxonomy" id="673535"/>
    <lineage>
        <taxon>Bacteria</taxon>
        <taxon>Bacillati</taxon>
        <taxon>Actinomycetota</taxon>
        <taxon>Actinomycetes</taxon>
        <taxon>Micromonosporales</taxon>
        <taxon>Micromonosporaceae</taxon>
        <taxon>Plantactinospora</taxon>
    </lineage>
</organism>
<dbReference type="EMBL" id="BONW01000051">
    <property type="protein sequence ID" value="GIG93129.1"/>
    <property type="molecule type" value="Genomic_DNA"/>
</dbReference>
<reference evidence="1 2" key="1">
    <citation type="submission" date="2021-01" db="EMBL/GenBank/DDBJ databases">
        <title>Whole genome shotgun sequence of Plantactinospora endophytica NBRC 110450.</title>
        <authorList>
            <person name="Komaki H."/>
            <person name="Tamura T."/>
        </authorList>
    </citation>
    <scope>NUCLEOTIDE SEQUENCE [LARGE SCALE GENOMIC DNA]</scope>
    <source>
        <strain evidence="1 2">NBRC 110450</strain>
    </source>
</reference>
<dbReference type="InterPro" id="IPR036188">
    <property type="entry name" value="FAD/NAD-bd_sf"/>
</dbReference>
<proteinExistence type="predicted"/>
<name>A0ABQ4EEH5_9ACTN</name>
<evidence type="ECO:0000313" key="2">
    <source>
        <dbReference type="Proteomes" id="UP000646749"/>
    </source>
</evidence>
<protein>
    <recommendedName>
        <fullName evidence="3">FAD/NAD(P)-binding domain-containing protein</fullName>
    </recommendedName>
</protein>
<dbReference type="SUPFAM" id="SSF51905">
    <property type="entry name" value="FAD/NAD(P)-binding domain"/>
    <property type="match status" value="1"/>
</dbReference>
<comment type="caution">
    <text evidence="1">The sequence shown here is derived from an EMBL/GenBank/DDBJ whole genome shotgun (WGS) entry which is preliminary data.</text>
</comment>
<evidence type="ECO:0008006" key="3">
    <source>
        <dbReference type="Google" id="ProtNLM"/>
    </source>
</evidence>
<sequence length="118" mass="12577">MTEHNTRHKVVVIGGGHAGMLAAAIPRSVPGAIEFTLPIIEFEAAPRLHARLEEVPTDAPVTVVGSGLTDIETAPELTEQGHPGHSGVWRNRGVVLEFAGSPVRRKVAVPARCHRARS</sequence>
<evidence type="ECO:0000313" key="1">
    <source>
        <dbReference type="EMBL" id="GIG93129.1"/>
    </source>
</evidence>
<dbReference type="Proteomes" id="UP000646749">
    <property type="component" value="Unassembled WGS sequence"/>
</dbReference>
<gene>
    <name evidence="1" type="ORF">Pen02_80650</name>
</gene>
<keyword evidence="2" id="KW-1185">Reference proteome</keyword>